<comment type="caution">
    <text evidence="1">The sequence shown here is derived from an EMBL/GenBank/DDBJ whole genome shotgun (WGS) entry which is preliminary data.</text>
</comment>
<name>A0A9D4S096_DREPO</name>
<reference evidence="1" key="1">
    <citation type="journal article" date="2019" name="bioRxiv">
        <title>The Genome of the Zebra Mussel, Dreissena polymorpha: A Resource for Invasive Species Research.</title>
        <authorList>
            <person name="McCartney M.A."/>
            <person name="Auch B."/>
            <person name="Kono T."/>
            <person name="Mallez S."/>
            <person name="Zhang Y."/>
            <person name="Obille A."/>
            <person name="Becker A."/>
            <person name="Abrahante J.E."/>
            <person name="Garbe J."/>
            <person name="Badalamenti J.P."/>
            <person name="Herman A."/>
            <person name="Mangelson H."/>
            <person name="Liachko I."/>
            <person name="Sullivan S."/>
            <person name="Sone E.D."/>
            <person name="Koren S."/>
            <person name="Silverstein K.A.T."/>
            <person name="Beckman K.B."/>
            <person name="Gohl D.M."/>
        </authorList>
    </citation>
    <scope>NUCLEOTIDE SEQUENCE</scope>
    <source>
        <strain evidence="1">Duluth1</strain>
        <tissue evidence="1">Whole animal</tissue>
    </source>
</reference>
<proteinExistence type="predicted"/>
<keyword evidence="2" id="KW-1185">Reference proteome</keyword>
<dbReference type="AlphaFoldDB" id="A0A9D4S096"/>
<gene>
    <name evidence="1" type="ORF">DPMN_009670</name>
</gene>
<accession>A0A9D4S096</accession>
<dbReference type="Proteomes" id="UP000828390">
    <property type="component" value="Unassembled WGS sequence"/>
</dbReference>
<evidence type="ECO:0000313" key="1">
    <source>
        <dbReference type="EMBL" id="KAH3885675.1"/>
    </source>
</evidence>
<organism evidence="1 2">
    <name type="scientific">Dreissena polymorpha</name>
    <name type="common">Zebra mussel</name>
    <name type="synonym">Mytilus polymorpha</name>
    <dbReference type="NCBI Taxonomy" id="45954"/>
    <lineage>
        <taxon>Eukaryota</taxon>
        <taxon>Metazoa</taxon>
        <taxon>Spiralia</taxon>
        <taxon>Lophotrochozoa</taxon>
        <taxon>Mollusca</taxon>
        <taxon>Bivalvia</taxon>
        <taxon>Autobranchia</taxon>
        <taxon>Heteroconchia</taxon>
        <taxon>Euheterodonta</taxon>
        <taxon>Imparidentia</taxon>
        <taxon>Neoheterodontei</taxon>
        <taxon>Myida</taxon>
        <taxon>Dreissenoidea</taxon>
        <taxon>Dreissenidae</taxon>
        <taxon>Dreissena</taxon>
    </lineage>
</organism>
<evidence type="ECO:0000313" key="2">
    <source>
        <dbReference type="Proteomes" id="UP000828390"/>
    </source>
</evidence>
<sequence length="134" mass="15440">MWQSIYTRGRKTKHKHGNNFLQCGGGTSEVYKNLSNGIKTKDTIDILNNAMSGEVGEKVSTEVPIKPNGGELYLMDTDVLPNRKDALYDRYFWRHDGTKQYPRNADHHKVFKSIYMIRDKSNDKGVSTAFQRRI</sequence>
<dbReference type="EMBL" id="JAIWYP010000001">
    <property type="protein sequence ID" value="KAH3885675.1"/>
    <property type="molecule type" value="Genomic_DNA"/>
</dbReference>
<protein>
    <submittedName>
        <fullName evidence="1">Uncharacterized protein</fullName>
    </submittedName>
</protein>
<reference evidence="1" key="2">
    <citation type="submission" date="2020-11" db="EMBL/GenBank/DDBJ databases">
        <authorList>
            <person name="McCartney M.A."/>
            <person name="Auch B."/>
            <person name="Kono T."/>
            <person name="Mallez S."/>
            <person name="Becker A."/>
            <person name="Gohl D.M."/>
            <person name="Silverstein K.A.T."/>
            <person name="Koren S."/>
            <person name="Bechman K.B."/>
            <person name="Herman A."/>
            <person name="Abrahante J.E."/>
            <person name="Garbe J."/>
        </authorList>
    </citation>
    <scope>NUCLEOTIDE SEQUENCE</scope>
    <source>
        <strain evidence="1">Duluth1</strain>
        <tissue evidence="1">Whole animal</tissue>
    </source>
</reference>